<sequence>FLFRYPSIAALKQIVLLRNDGCDDGGVCTLSEGKPSSKCCDEHYELNSKLHVLIKRLGLCLHKKWLLHRPLR</sequence>
<reference evidence="2" key="2">
    <citation type="submission" date="2016-06" db="UniProtKB">
        <authorList>
            <consortium name="WormBaseParasite"/>
        </authorList>
    </citation>
    <scope>IDENTIFICATION</scope>
</reference>
<name>A0A183CTL0_GLOPA</name>
<evidence type="ECO:0000313" key="1">
    <source>
        <dbReference type="Proteomes" id="UP000050741"/>
    </source>
</evidence>
<protein>
    <submittedName>
        <fullName evidence="2">Laminin N-terminal domain-containing protein</fullName>
    </submittedName>
</protein>
<organism evidence="1 2">
    <name type="scientific">Globodera pallida</name>
    <name type="common">Potato cyst nematode worm</name>
    <name type="synonym">Heterodera pallida</name>
    <dbReference type="NCBI Taxonomy" id="36090"/>
    <lineage>
        <taxon>Eukaryota</taxon>
        <taxon>Metazoa</taxon>
        <taxon>Ecdysozoa</taxon>
        <taxon>Nematoda</taxon>
        <taxon>Chromadorea</taxon>
        <taxon>Rhabditida</taxon>
        <taxon>Tylenchina</taxon>
        <taxon>Tylenchomorpha</taxon>
        <taxon>Tylenchoidea</taxon>
        <taxon>Heteroderidae</taxon>
        <taxon>Heteroderinae</taxon>
        <taxon>Globodera</taxon>
    </lineage>
</organism>
<accession>A0A183CTL0</accession>
<dbReference type="WBParaSite" id="GPLIN_001621800">
    <property type="protein sequence ID" value="GPLIN_001621800"/>
    <property type="gene ID" value="GPLIN_001621800"/>
</dbReference>
<reference evidence="1" key="1">
    <citation type="submission" date="2014-05" db="EMBL/GenBank/DDBJ databases">
        <title>The genome and life-stage specific transcriptomes of Globodera pallida elucidate key aspects of plant parasitism by a cyst nematode.</title>
        <authorList>
            <person name="Cotton J.A."/>
            <person name="Lilley C.J."/>
            <person name="Jones L.M."/>
            <person name="Kikuchi T."/>
            <person name="Reid A.J."/>
            <person name="Thorpe P."/>
            <person name="Tsai I.J."/>
            <person name="Beasley H."/>
            <person name="Blok V."/>
            <person name="Cock P.J.A."/>
            <person name="Van den Akker S.E."/>
            <person name="Holroyd N."/>
            <person name="Hunt M."/>
            <person name="Mantelin S."/>
            <person name="Naghra H."/>
            <person name="Pain A."/>
            <person name="Palomares-Rius J.E."/>
            <person name="Zarowiecki M."/>
            <person name="Berriman M."/>
            <person name="Jones J.T."/>
            <person name="Urwin P.E."/>
        </authorList>
    </citation>
    <scope>NUCLEOTIDE SEQUENCE [LARGE SCALE GENOMIC DNA]</scope>
    <source>
        <strain evidence="1">Lindley</strain>
    </source>
</reference>
<keyword evidence="1" id="KW-1185">Reference proteome</keyword>
<proteinExistence type="predicted"/>
<dbReference type="Proteomes" id="UP000050741">
    <property type="component" value="Unassembled WGS sequence"/>
</dbReference>
<dbReference type="AlphaFoldDB" id="A0A183CTL0"/>
<evidence type="ECO:0000313" key="2">
    <source>
        <dbReference type="WBParaSite" id="GPLIN_001621800"/>
    </source>
</evidence>